<reference evidence="2 3" key="1">
    <citation type="submission" date="2014-08" db="EMBL/GenBank/DDBJ databases">
        <authorList>
            <person name="Chen Y.-H."/>
        </authorList>
    </citation>
    <scope>NUCLEOTIDE SEQUENCE [LARGE SCALE GENOMIC DNA]</scope>
</reference>
<proteinExistence type="predicted"/>
<keyword evidence="1" id="KW-0732">Signal</keyword>
<sequence length="322" mass="34418">MKRLPQAAVCALALVCAGCAETVIGSDVAGIPRTATQVLLPYYLPKGVVTLDVTWDTSKKLIEYSSDFKAAAVADITAGPFTLWHRQMPLSTEKAEIKVDPSTMLLSKVSSTFTPQRTEALQQVTAILKQTADLQAAIATPPSVTSSDMKPEENPCPGVKVRASVEIYEHAEREVDTVPIQWIDRCRVTVTASVSAVSPVPITAKAVASKNGRIKDTCADAVCLRPPRLYRVEMKVNVSAPNYKALNVPKIPPFVVTAPDLNTVAYVRFRGGTFASRETTIELTNGMLASYSVNNGSEAVGFLTISAAALGTATAVAVLDHR</sequence>
<organism evidence="2 3">
    <name type="scientific">Neorhizobium galegae bv. officinalis</name>
    <dbReference type="NCBI Taxonomy" id="323656"/>
    <lineage>
        <taxon>Bacteria</taxon>
        <taxon>Pseudomonadati</taxon>
        <taxon>Pseudomonadota</taxon>
        <taxon>Alphaproteobacteria</taxon>
        <taxon>Hyphomicrobiales</taxon>
        <taxon>Rhizobiaceae</taxon>
        <taxon>Rhizobium/Agrobacterium group</taxon>
        <taxon>Neorhizobium</taxon>
    </lineage>
</organism>
<feature type="chain" id="PRO_5006682298" evidence="1">
    <location>
        <begin position="23"/>
        <end position="322"/>
    </location>
</feature>
<protein>
    <submittedName>
        <fullName evidence="2">Uncharacterized protein</fullName>
    </submittedName>
</protein>
<dbReference type="EMBL" id="CCRH01000007">
    <property type="protein sequence ID" value="CDZ35573.1"/>
    <property type="molecule type" value="Genomic_DNA"/>
</dbReference>
<evidence type="ECO:0000313" key="2">
    <source>
        <dbReference type="EMBL" id="CDZ35573.1"/>
    </source>
</evidence>
<gene>
    <name evidence="2" type="ORF">NGAL_HAMBI1145_29120</name>
</gene>
<evidence type="ECO:0000256" key="1">
    <source>
        <dbReference type="SAM" id="SignalP"/>
    </source>
</evidence>
<name>A0A0T7FKP4_NEOGA</name>
<dbReference type="Proteomes" id="UP000046176">
    <property type="component" value="Unassembled WGS sequence"/>
</dbReference>
<accession>A0A0T7FKP4</accession>
<dbReference type="RefSeq" id="WP_046667035.1">
    <property type="nucleotide sequence ID" value="NZ_CCRH01000007.1"/>
</dbReference>
<feature type="signal peptide" evidence="1">
    <location>
        <begin position="1"/>
        <end position="22"/>
    </location>
</feature>
<dbReference type="AlphaFoldDB" id="A0A0T7FKP4"/>
<evidence type="ECO:0000313" key="3">
    <source>
        <dbReference type="Proteomes" id="UP000046176"/>
    </source>
</evidence>